<keyword evidence="6" id="KW-1185">Reference proteome</keyword>
<dbReference type="AlphaFoldDB" id="A0A7D6VDJ5"/>
<dbReference type="PROSITE" id="PS00622">
    <property type="entry name" value="HTH_LUXR_1"/>
    <property type="match status" value="1"/>
</dbReference>
<dbReference type="InterPro" id="IPR000792">
    <property type="entry name" value="Tscrpt_reg_LuxR_C"/>
</dbReference>
<dbReference type="SMART" id="SM00421">
    <property type="entry name" value="HTH_LUXR"/>
    <property type="match status" value="1"/>
</dbReference>
<gene>
    <name evidence="5" type="ORF">H0264_09580</name>
</gene>
<dbReference type="PANTHER" id="PTHR44688">
    <property type="entry name" value="DNA-BINDING TRANSCRIPTIONAL ACTIVATOR DEVR_DOSR"/>
    <property type="match status" value="1"/>
</dbReference>
<dbReference type="KEGG" id="nhu:H0264_09580"/>
<dbReference type="PANTHER" id="PTHR44688:SF16">
    <property type="entry name" value="DNA-BINDING TRANSCRIPTIONAL ACTIVATOR DEVR_DOSR"/>
    <property type="match status" value="1"/>
</dbReference>
<dbReference type="Proteomes" id="UP000515512">
    <property type="component" value="Chromosome"/>
</dbReference>
<dbReference type="InterPro" id="IPR016032">
    <property type="entry name" value="Sig_transdc_resp-reg_C-effctor"/>
</dbReference>
<evidence type="ECO:0000313" key="5">
    <source>
        <dbReference type="EMBL" id="QLY32473.1"/>
    </source>
</evidence>
<protein>
    <submittedName>
        <fullName evidence="5">AAA family ATPase</fullName>
    </submittedName>
</protein>
<organism evidence="5 6">
    <name type="scientific">Nocardia huaxiensis</name>
    <dbReference type="NCBI Taxonomy" id="2755382"/>
    <lineage>
        <taxon>Bacteria</taxon>
        <taxon>Bacillati</taxon>
        <taxon>Actinomycetota</taxon>
        <taxon>Actinomycetes</taxon>
        <taxon>Mycobacteriales</taxon>
        <taxon>Nocardiaceae</taxon>
        <taxon>Nocardia</taxon>
    </lineage>
</organism>
<dbReference type="SUPFAM" id="SSF46894">
    <property type="entry name" value="C-terminal effector domain of the bipartite response regulators"/>
    <property type="match status" value="1"/>
</dbReference>
<dbReference type="Pfam" id="PF13191">
    <property type="entry name" value="AAA_16"/>
    <property type="match status" value="1"/>
</dbReference>
<dbReference type="CDD" id="cd06170">
    <property type="entry name" value="LuxR_C_like"/>
    <property type="match status" value="1"/>
</dbReference>
<dbReference type="PRINTS" id="PR00038">
    <property type="entry name" value="HTHLUXR"/>
</dbReference>
<evidence type="ECO:0000259" key="4">
    <source>
        <dbReference type="PROSITE" id="PS50043"/>
    </source>
</evidence>
<feature type="domain" description="HTH luxR-type" evidence="4">
    <location>
        <begin position="838"/>
        <end position="901"/>
    </location>
</feature>
<keyword evidence="3" id="KW-0804">Transcription</keyword>
<sequence>MLYGREREERRIGTLLTEAARGRSGAVAVVAGPGEGKSALLERAAEMTGATLPAGASPWWRVLRCTGMETAAELPFCGLRALLEPALAHLPALPQPQAGALSGALGLASAERDPERFLVGLATLSLLAELSHEGPVLCLIDDAQWLDQPSLDALLFTARRLGDEGIAVLFAGRPDFTAAGLEILHPAPLDAQAARALLAEHSPELPVEVRDRVLAESAGNPLALLELPGMNLDALPVGPLALSDRLQSGYQEHIGDLPEPIRLALLVSAADESGALGLVLNVLCALGSGAEPLADAERTGLVTVTGQSVTFRHPLVRAAAYRIASEAQRVAVHSAMARALADDPDRQTWHRAAAATGPDESVAAALEASALRAGERTGFGTAATAWERSAQLTPDPAERGRRLLAAVETATNAGQFARATRLGHAAAAASCSAESRARLAGVLAHIEFEHGALASAHGRLRAGAAAVAHSDPDRAAVLLLDAGRITWAAGDLAAFRACRDLLAELPPSTDRNRFLQAYDAFLALYEDDPTQGILLLRKVVEDPDRHRDRAPAIRFALATHAIVLGDVDTAREVLSEVAESCRLRGQLGWLAAIELWLSTVELIGGRFREATVLAVEGRRIGESIDQPIRIVHAATNLALVAAVAGDEQRCLELVDTVRANPRTASMHHALLDWAVAQLDMTCGRYLSALERLEALDHVPLYRQGQWVLAYADRVEAAVRANQPERAAPALAALRIWSDALEAPWAQALLLRCTALLNGDADAFTRALELHARQGRWFDRARTSLLFGEWLRRERRTAEARSELRDALEAFERLGLPAWADRARDELRAAGEGAVPQANPGLAELLTPQELQVTRLAAGGATNKEIGARLFLSPKTVGHHLSRAFRKLGVSSRVELARLELD</sequence>
<accession>A0A7D6VDJ5</accession>
<keyword evidence="2" id="KW-0238">DNA-binding</keyword>
<dbReference type="PROSITE" id="PS50043">
    <property type="entry name" value="HTH_LUXR_2"/>
    <property type="match status" value="1"/>
</dbReference>
<proteinExistence type="predicted"/>
<name>A0A7D6VDJ5_9NOCA</name>
<dbReference type="Pfam" id="PF00196">
    <property type="entry name" value="GerE"/>
    <property type="match status" value="1"/>
</dbReference>
<evidence type="ECO:0000313" key="6">
    <source>
        <dbReference type="Proteomes" id="UP000515512"/>
    </source>
</evidence>
<dbReference type="GO" id="GO:0006355">
    <property type="term" value="P:regulation of DNA-templated transcription"/>
    <property type="evidence" value="ECO:0007669"/>
    <property type="project" value="InterPro"/>
</dbReference>
<keyword evidence="1" id="KW-0805">Transcription regulation</keyword>
<dbReference type="Gene3D" id="1.10.10.10">
    <property type="entry name" value="Winged helix-like DNA-binding domain superfamily/Winged helix DNA-binding domain"/>
    <property type="match status" value="1"/>
</dbReference>
<dbReference type="InterPro" id="IPR036388">
    <property type="entry name" value="WH-like_DNA-bd_sf"/>
</dbReference>
<dbReference type="InterPro" id="IPR041664">
    <property type="entry name" value="AAA_16"/>
</dbReference>
<dbReference type="SUPFAM" id="SSF52540">
    <property type="entry name" value="P-loop containing nucleoside triphosphate hydrolases"/>
    <property type="match status" value="1"/>
</dbReference>
<dbReference type="InterPro" id="IPR027417">
    <property type="entry name" value="P-loop_NTPase"/>
</dbReference>
<dbReference type="EMBL" id="CP059399">
    <property type="protein sequence ID" value="QLY32473.1"/>
    <property type="molecule type" value="Genomic_DNA"/>
</dbReference>
<evidence type="ECO:0000256" key="3">
    <source>
        <dbReference type="ARBA" id="ARBA00023163"/>
    </source>
</evidence>
<dbReference type="RefSeq" id="WP_181583639.1">
    <property type="nucleotide sequence ID" value="NZ_CP059399.1"/>
</dbReference>
<reference evidence="5 6" key="1">
    <citation type="submission" date="2020-07" db="EMBL/GenBank/DDBJ databases">
        <authorList>
            <person name="Zhuang K."/>
            <person name="Ran Y."/>
        </authorList>
    </citation>
    <scope>NUCLEOTIDE SEQUENCE [LARGE SCALE GENOMIC DNA]</scope>
    <source>
        <strain evidence="5 6">WCH-YHL-001</strain>
    </source>
</reference>
<dbReference type="GO" id="GO:0003677">
    <property type="term" value="F:DNA binding"/>
    <property type="evidence" value="ECO:0007669"/>
    <property type="project" value="UniProtKB-KW"/>
</dbReference>
<evidence type="ECO:0000256" key="1">
    <source>
        <dbReference type="ARBA" id="ARBA00023015"/>
    </source>
</evidence>
<evidence type="ECO:0000256" key="2">
    <source>
        <dbReference type="ARBA" id="ARBA00023125"/>
    </source>
</evidence>